<proteinExistence type="predicted"/>
<comment type="caution">
    <text evidence="1">The sequence shown here is derived from an EMBL/GenBank/DDBJ whole genome shotgun (WGS) entry which is preliminary data.</text>
</comment>
<dbReference type="Pfam" id="PF17170">
    <property type="entry name" value="DUF5128"/>
    <property type="match status" value="1"/>
</dbReference>
<name>A0A9Q5SSV2_9BACT</name>
<evidence type="ECO:0000313" key="1">
    <source>
        <dbReference type="EMBL" id="OUO05988.1"/>
    </source>
</evidence>
<dbReference type="SUPFAM" id="SSF63829">
    <property type="entry name" value="Calcium-dependent phosphotriesterase"/>
    <property type="match status" value="1"/>
</dbReference>
<dbReference type="Proteomes" id="UP000195975">
    <property type="component" value="Unassembled WGS sequence"/>
</dbReference>
<dbReference type="RefSeq" id="WP_008145726.1">
    <property type="nucleotide sequence ID" value="NZ_CAJLBM010000064.1"/>
</dbReference>
<sequence>MRNIFILLPTILLLCTLGACKKNSGVEEALPVLDFRQDIPEKEVTLQDIGNVRYIRFHTSDSILLGDHMRLLPCGDKLFFYDRGGGDVLGFDKDGNSLSRFNHKGQGADEYTGIYYFAFDQEKAEVFICAPKRIQVYGMDGRYKRSLPIPDSILIDDIISLNGRFLLLSEMRNTPFIQDGELKKYAEELPDPNPYPFLLMDKETGKIEAVPVRSEGRFQNLVWTMREGKPFILVGRQQHFFPASGKYLLSQPAADTLYAISPSRELVPMFARLPLTKEKDGKIGCALMAATSRIMLVDAVFLKDEGMNQLKRQLYVYDINKKSPAVGSLVNVEFEGYNNQYPVVSDNKLYFILYPHVLLEAKENHKLSGKLLEITETLDEEDNPVLVEVELY</sequence>
<reference evidence="2" key="1">
    <citation type="submission" date="2017-04" db="EMBL/GenBank/DDBJ databases">
        <title>Function of individual gut microbiota members based on whole genome sequencing of pure cultures obtained from chicken caecum.</title>
        <authorList>
            <person name="Medvecky M."/>
            <person name="Cejkova D."/>
            <person name="Polansky O."/>
            <person name="Karasova D."/>
            <person name="Kubasova T."/>
            <person name="Cizek A."/>
            <person name="Rychlik I."/>
        </authorList>
    </citation>
    <scope>NUCLEOTIDE SEQUENCE [LARGE SCALE GENOMIC DNA]</scope>
    <source>
        <strain evidence="2">An42</strain>
    </source>
</reference>
<protein>
    <submittedName>
        <fullName evidence="1">6-bladed beta-propeller</fullName>
    </submittedName>
</protein>
<evidence type="ECO:0000313" key="2">
    <source>
        <dbReference type="Proteomes" id="UP000195975"/>
    </source>
</evidence>
<dbReference type="PROSITE" id="PS51257">
    <property type="entry name" value="PROKAR_LIPOPROTEIN"/>
    <property type="match status" value="1"/>
</dbReference>
<organism evidence="1 2">
    <name type="scientific">Parabacteroides johnsonii</name>
    <dbReference type="NCBI Taxonomy" id="387661"/>
    <lineage>
        <taxon>Bacteria</taxon>
        <taxon>Pseudomonadati</taxon>
        <taxon>Bacteroidota</taxon>
        <taxon>Bacteroidia</taxon>
        <taxon>Bacteroidales</taxon>
        <taxon>Tannerellaceae</taxon>
        <taxon>Parabacteroides</taxon>
    </lineage>
</organism>
<accession>A0A9Q5SSV2</accession>
<dbReference type="AlphaFoldDB" id="A0A9Q5SSV2"/>
<dbReference type="EMBL" id="NFIJ01000004">
    <property type="protein sequence ID" value="OUO05988.1"/>
    <property type="molecule type" value="Genomic_DNA"/>
</dbReference>
<gene>
    <name evidence="1" type="ORF">B5F96_05600</name>
</gene>
<dbReference type="GeneID" id="93408197"/>